<organism evidence="1">
    <name type="scientific">Arundo donax</name>
    <name type="common">Giant reed</name>
    <name type="synonym">Donax arundinaceus</name>
    <dbReference type="NCBI Taxonomy" id="35708"/>
    <lineage>
        <taxon>Eukaryota</taxon>
        <taxon>Viridiplantae</taxon>
        <taxon>Streptophyta</taxon>
        <taxon>Embryophyta</taxon>
        <taxon>Tracheophyta</taxon>
        <taxon>Spermatophyta</taxon>
        <taxon>Magnoliopsida</taxon>
        <taxon>Liliopsida</taxon>
        <taxon>Poales</taxon>
        <taxon>Poaceae</taxon>
        <taxon>PACMAD clade</taxon>
        <taxon>Arundinoideae</taxon>
        <taxon>Arundineae</taxon>
        <taxon>Arundo</taxon>
    </lineage>
</organism>
<accession>A0A0A9HK17</accession>
<sequence>MQHTFKEWVLANNQIVGNLKLNTSQVCKVSKRTRFRFKLLKGHSSDLS</sequence>
<reference evidence="1" key="1">
    <citation type="submission" date="2014-09" db="EMBL/GenBank/DDBJ databases">
        <authorList>
            <person name="Magalhaes I.L.F."/>
            <person name="Oliveira U."/>
            <person name="Santos F.R."/>
            <person name="Vidigal T.H.D.A."/>
            <person name="Brescovit A.D."/>
            <person name="Santos A.J."/>
        </authorList>
    </citation>
    <scope>NUCLEOTIDE SEQUENCE</scope>
    <source>
        <tissue evidence="1">Shoot tissue taken approximately 20 cm above the soil surface</tissue>
    </source>
</reference>
<proteinExistence type="predicted"/>
<dbReference type="AlphaFoldDB" id="A0A0A9HK17"/>
<dbReference type="EMBL" id="GBRH01161752">
    <property type="protein sequence ID" value="JAE36144.1"/>
    <property type="molecule type" value="Transcribed_RNA"/>
</dbReference>
<name>A0A0A9HK17_ARUDO</name>
<reference evidence="1" key="2">
    <citation type="journal article" date="2015" name="Data Brief">
        <title>Shoot transcriptome of the giant reed, Arundo donax.</title>
        <authorList>
            <person name="Barrero R.A."/>
            <person name="Guerrero F.D."/>
            <person name="Moolhuijzen P."/>
            <person name="Goolsby J.A."/>
            <person name="Tidwell J."/>
            <person name="Bellgard S.E."/>
            <person name="Bellgard M.I."/>
        </authorList>
    </citation>
    <scope>NUCLEOTIDE SEQUENCE</scope>
    <source>
        <tissue evidence="1">Shoot tissue taken approximately 20 cm above the soil surface</tissue>
    </source>
</reference>
<evidence type="ECO:0000313" key="1">
    <source>
        <dbReference type="EMBL" id="JAE36144.1"/>
    </source>
</evidence>
<protein>
    <submittedName>
        <fullName evidence="1">Uncharacterized protein</fullName>
    </submittedName>
</protein>